<evidence type="ECO:0000256" key="8">
    <source>
        <dbReference type="ARBA" id="ARBA00022741"/>
    </source>
</evidence>
<feature type="coiled-coil region" evidence="13">
    <location>
        <begin position="330"/>
        <end position="357"/>
    </location>
</feature>
<keyword evidence="12" id="KW-0902">Two-component regulatory system</keyword>
<dbReference type="Pfam" id="PF00512">
    <property type="entry name" value="HisKA"/>
    <property type="match status" value="1"/>
</dbReference>
<organism evidence="16 17">
    <name type="scientific">Pseudohalocynthiibacter aestuariivivens</name>
    <dbReference type="NCBI Taxonomy" id="1591409"/>
    <lineage>
        <taxon>Bacteria</taxon>
        <taxon>Pseudomonadati</taxon>
        <taxon>Pseudomonadota</taxon>
        <taxon>Alphaproteobacteria</taxon>
        <taxon>Rhodobacterales</taxon>
        <taxon>Paracoccaceae</taxon>
        <taxon>Pseudohalocynthiibacter</taxon>
    </lineage>
</organism>
<evidence type="ECO:0000313" key="17">
    <source>
        <dbReference type="Proteomes" id="UP001589683"/>
    </source>
</evidence>
<feature type="transmembrane region" description="Helical" evidence="14">
    <location>
        <begin position="279"/>
        <end position="298"/>
    </location>
</feature>
<dbReference type="InterPro" id="IPR036097">
    <property type="entry name" value="HisK_dim/P_sf"/>
</dbReference>
<dbReference type="Gene3D" id="3.30.565.10">
    <property type="entry name" value="Histidine kinase-like ATPase, C-terminal domain"/>
    <property type="match status" value="1"/>
</dbReference>
<dbReference type="InterPro" id="IPR003661">
    <property type="entry name" value="HisK_dim/P_dom"/>
</dbReference>
<evidence type="ECO:0000256" key="14">
    <source>
        <dbReference type="SAM" id="Phobius"/>
    </source>
</evidence>
<comment type="caution">
    <text evidence="16">The sequence shown here is derived from an EMBL/GenBank/DDBJ whole genome shotgun (WGS) entry which is preliminary data.</text>
</comment>
<dbReference type="PRINTS" id="PR00344">
    <property type="entry name" value="BCTRLSENSOR"/>
</dbReference>
<sequence>MPRRLLAVLGFIVAVSVFAGGVWWFAYTSGLQQVADRGRADLSSAAERLVGQLERFRQVAVLMADHPILVALAQGAGERDRASALLLQTADQSGSLEISFLSRSGWVLASSDKTAIGLNLSNTAEFKRAMQGALGVEHAQVGNGQRRAFAFAAPVFDAGFPAGAVVVRVDMETVEESDWRGDPQAIFFTDDQGVIFVANRSELLFRTRDLMPEIRYNQDALQPFIRYQERQISGLSVWSLDAGRYLPKRALHLVQPLPVIGMTGEALVDTAPAERIATLQAAVAGALCLAFGAFLFWATERRRTLAIANAELETRVAERTEELVSVNQSLRHEIAEREEAEAALKKAQADLVQAGKLSALGQMSAGISHELNQPLMAIRSFSENAEVFLERNKPDVARQNLSRISELARRMGRIIKNLRAFARQENEPISDVDICAVVQAVLELSEARIAQGNVKLDWAAPDHPVFVRGGDVRLQQVVMNLVSNAMDAMSATSEKRLELFLEQEDGKVLLHVRDTGPGIDDPEKIFDPFYSTKEVGQSEGMGLGLSISYGLVQSFGGAIRGRNHPERGAIFTVELTSARLEEAA</sequence>
<dbReference type="Gene3D" id="1.10.287.130">
    <property type="match status" value="1"/>
</dbReference>
<dbReference type="GO" id="GO:0005524">
    <property type="term" value="F:ATP binding"/>
    <property type="evidence" value="ECO:0007669"/>
    <property type="project" value="UniProtKB-KW"/>
</dbReference>
<evidence type="ECO:0000256" key="9">
    <source>
        <dbReference type="ARBA" id="ARBA00022777"/>
    </source>
</evidence>
<keyword evidence="10 16" id="KW-0067">ATP-binding</keyword>
<dbReference type="InterPro" id="IPR003594">
    <property type="entry name" value="HATPase_dom"/>
</dbReference>
<reference evidence="16 17" key="1">
    <citation type="submission" date="2024-09" db="EMBL/GenBank/DDBJ databases">
        <authorList>
            <person name="Sun Q."/>
            <person name="Mori K."/>
        </authorList>
    </citation>
    <scope>NUCLEOTIDE SEQUENCE [LARGE SCALE GENOMIC DNA]</scope>
    <source>
        <strain evidence="16 17">CECT 8726</strain>
    </source>
</reference>
<dbReference type="InterPro" id="IPR005467">
    <property type="entry name" value="His_kinase_dom"/>
</dbReference>
<dbReference type="SUPFAM" id="SSF55874">
    <property type="entry name" value="ATPase domain of HSP90 chaperone/DNA topoisomerase II/histidine kinase"/>
    <property type="match status" value="1"/>
</dbReference>
<dbReference type="InterPro" id="IPR004358">
    <property type="entry name" value="Sig_transdc_His_kin-like_C"/>
</dbReference>
<comment type="catalytic activity">
    <reaction evidence="1">
        <text>ATP + protein L-histidine = ADP + protein N-phospho-L-histidine.</text>
        <dbReference type="EC" id="2.7.13.3"/>
    </reaction>
</comment>
<evidence type="ECO:0000256" key="2">
    <source>
        <dbReference type="ARBA" id="ARBA00004651"/>
    </source>
</evidence>
<evidence type="ECO:0000256" key="4">
    <source>
        <dbReference type="ARBA" id="ARBA00022475"/>
    </source>
</evidence>
<protein>
    <recommendedName>
        <fullName evidence="3">histidine kinase</fullName>
        <ecNumber evidence="3">2.7.13.3</ecNumber>
    </recommendedName>
</protein>
<dbReference type="Pfam" id="PF02518">
    <property type="entry name" value="HATPase_c"/>
    <property type="match status" value="1"/>
</dbReference>
<keyword evidence="14" id="KW-0472">Membrane</keyword>
<gene>
    <name evidence="16" type="ORF">ACFFUT_16530</name>
</gene>
<dbReference type="PROSITE" id="PS50109">
    <property type="entry name" value="HIS_KIN"/>
    <property type="match status" value="1"/>
</dbReference>
<keyword evidence="13" id="KW-0175">Coiled coil</keyword>
<evidence type="ECO:0000256" key="7">
    <source>
        <dbReference type="ARBA" id="ARBA00022692"/>
    </source>
</evidence>
<evidence type="ECO:0000256" key="5">
    <source>
        <dbReference type="ARBA" id="ARBA00022553"/>
    </source>
</evidence>
<dbReference type="SUPFAM" id="SSF103190">
    <property type="entry name" value="Sensory domain-like"/>
    <property type="match status" value="1"/>
</dbReference>
<accession>A0ABV5JIV7</accession>
<dbReference type="Proteomes" id="UP001589683">
    <property type="component" value="Unassembled WGS sequence"/>
</dbReference>
<name>A0ABV5JIV7_9RHOB</name>
<dbReference type="EMBL" id="JBHMEA010000049">
    <property type="protein sequence ID" value="MFB9233400.1"/>
    <property type="molecule type" value="Genomic_DNA"/>
</dbReference>
<dbReference type="SMART" id="SM00388">
    <property type="entry name" value="HisKA"/>
    <property type="match status" value="1"/>
</dbReference>
<comment type="subcellular location">
    <subcellularLocation>
        <location evidence="2">Cell membrane</location>
        <topology evidence="2">Multi-pass membrane protein</topology>
    </subcellularLocation>
</comment>
<evidence type="ECO:0000256" key="10">
    <source>
        <dbReference type="ARBA" id="ARBA00022840"/>
    </source>
</evidence>
<dbReference type="InterPro" id="IPR017055">
    <property type="entry name" value="Sig_transdc_His_kinase_DctB"/>
</dbReference>
<evidence type="ECO:0000313" key="16">
    <source>
        <dbReference type="EMBL" id="MFB9233400.1"/>
    </source>
</evidence>
<keyword evidence="8" id="KW-0547">Nucleotide-binding</keyword>
<dbReference type="EC" id="2.7.13.3" evidence="3"/>
<keyword evidence="11 14" id="KW-1133">Transmembrane helix</keyword>
<keyword evidence="17" id="KW-1185">Reference proteome</keyword>
<evidence type="ECO:0000256" key="13">
    <source>
        <dbReference type="SAM" id="Coils"/>
    </source>
</evidence>
<keyword evidence="5" id="KW-0597">Phosphoprotein</keyword>
<proteinExistence type="predicted"/>
<dbReference type="RefSeq" id="WP_213888319.1">
    <property type="nucleotide sequence ID" value="NZ_JAGFNU010000003.1"/>
</dbReference>
<dbReference type="PANTHER" id="PTHR43065">
    <property type="entry name" value="SENSOR HISTIDINE KINASE"/>
    <property type="match status" value="1"/>
</dbReference>
<dbReference type="InterPro" id="IPR036890">
    <property type="entry name" value="HATPase_C_sf"/>
</dbReference>
<keyword evidence="4" id="KW-1003">Cell membrane</keyword>
<evidence type="ECO:0000256" key="6">
    <source>
        <dbReference type="ARBA" id="ARBA00022679"/>
    </source>
</evidence>
<evidence type="ECO:0000256" key="1">
    <source>
        <dbReference type="ARBA" id="ARBA00000085"/>
    </source>
</evidence>
<dbReference type="PANTHER" id="PTHR43065:SF46">
    <property type="entry name" value="C4-DICARBOXYLATE TRANSPORT SENSOR PROTEIN DCTB"/>
    <property type="match status" value="1"/>
</dbReference>
<evidence type="ECO:0000256" key="3">
    <source>
        <dbReference type="ARBA" id="ARBA00012438"/>
    </source>
</evidence>
<keyword evidence="7 14" id="KW-0812">Transmembrane</keyword>
<dbReference type="InterPro" id="IPR029151">
    <property type="entry name" value="Sensor-like_sf"/>
</dbReference>
<dbReference type="Gene3D" id="3.30.450.20">
    <property type="entry name" value="PAS domain"/>
    <property type="match status" value="2"/>
</dbReference>
<evidence type="ECO:0000256" key="12">
    <source>
        <dbReference type="ARBA" id="ARBA00023012"/>
    </source>
</evidence>
<keyword evidence="9" id="KW-0418">Kinase</keyword>
<dbReference type="SMART" id="SM00387">
    <property type="entry name" value="HATPase_c"/>
    <property type="match status" value="1"/>
</dbReference>
<dbReference type="CDD" id="cd00082">
    <property type="entry name" value="HisKA"/>
    <property type="match status" value="1"/>
</dbReference>
<evidence type="ECO:0000259" key="15">
    <source>
        <dbReference type="PROSITE" id="PS50109"/>
    </source>
</evidence>
<evidence type="ECO:0000256" key="11">
    <source>
        <dbReference type="ARBA" id="ARBA00022989"/>
    </source>
</evidence>
<dbReference type="SUPFAM" id="SSF47384">
    <property type="entry name" value="Homodimeric domain of signal transducing histidine kinase"/>
    <property type="match status" value="1"/>
</dbReference>
<dbReference type="PIRSF" id="PIRSF036431">
    <property type="entry name" value="STHK_DctB"/>
    <property type="match status" value="1"/>
</dbReference>
<keyword evidence="6" id="KW-0808">Transferase</keyword>
<feature type="domain" description="Histidine kinase" evidence="15">
    <location>
        <begin position="366"/>
        <end position="579"/>
    </location>
</feature>